<dbReference type="InterPro" id="IPR013785">
    <property type="entry name" value="Aldolase_TIM"/>
</dbReference>
<dbReference type="EMBL" id="CP048029">
    <property type="protein sequence ID" value="QIK36847.1"/>
    <property type="molecule type" value="Genomic_DNA"/>
</dbReference>
<dbReference type="Gene3D" id="3.20.20.70">
    <property type="entry name" value="Aldolase class I"/>
    <property type="match status" value="1"/>
</dbReference>
<proteinExistence type="predicted"/>
<feature type="domain" description="Dihydroorotate dehydrogenase catalytic" evidence="7">
    <location>
        <begin position="3"/>
        <end position="292"/>
    </location>
</feature>
<dbReference type="PANTHER" id="PTHR48109">
    <property type="entry name" value="DIHYDROOROTATE DEHYDROGENASE (QUINONE), MITOCHONDRIAL-RELATED"/>
    <property type="match status" value="1"/>
</dbReference>
<evidence type="ECO:0000256" key="6">
    <source>
        <dbReference type="ARBA" id="ARBA00023002"/>
    </source>
</evidence>
<keyword evidence="6" id="KW-0560">Oxidoreductase</keyword>
<dbReference type="KEGG" id="cjap:GWK36_01240"/>
<name>A0A6G7VAN1_9GAMM</name>
<evidence type="ECO:0000256" key="4">
    <source>
        <dbReference type="ARBA" id="ARBA00022643"/>
    </source>
</evidence>
<sequence>MRLKTSYLGMTLKNPLVPSASPLSRSLSTARELEDNGAAAIIMYSLFEEAITAETETLARFLHHQETGFAESAEGFLPDHHDFENGLGRYLEQLRRLKESLDIPVIASLNGVSLSGWIKHARELEQAGADAIELNVYYIAADLNQSGEQVEQRYLDLLQELRSQIRIPINMKLSASFSSLGHFIKRLAEAGVDGVSLFNRFYQPDIHIDSLRLHAKLQPSTSADALLCMRWIALLYGRIPHLSLGATGGVHTPEDAIKFLLAGADVVHLCSVLLQKGPAYLSLILRGIEDWMEEQGFESIEDFRGRVSALSVPNPAEFERTNYIQVLDSYSPAPGVMI</sequence>
<dbReference type="SUPFAM" id="SSF51395">
    <property type="entry name" value="FMN-linked oxidoreductases"/>
    <property type="match status" value="1"/>
</dbReference>
<evidence type="ECO:0000313" key="9">
    <source>
        <dbReference type="Proteomes" id="UP000502699"/>
    </source>
</evidence>
<comment type="pathway">
    <text evidence="2">Pyrimidine metabolism; UMP biosynthesis via de novo pathway.</text>
</comment>
<dbReference type="GO" id="GO:0044205">
    <property type="term" value="P:'de novo' UMP biosynthetic process"/>
    <property type="evidence" value="ECO:0007669"/>
    <property type="project" value="UniProtKB-UniPathway"/>
</dbReference>
<protein>
    <submittedName>
        <fullName evidence="8">Dihydroorotate dehydrogenase-like protein</fullName>
    </submittedName>
</protein>
<evidence type="ECO:0000256" key="2">
    <source>
        <dbReference type="ARBA" id="ARBA00004725"/>
    </source>
</evidence>
<comment type="cofactor">
    <cofactor evidence="1">
        <name>FMN</name>
        <dbReference type="ChEBI" id="CHEBI:58210"/>
    </cofactor>
</comment>
<dbReference type="AlphaFoldDB" id="A0A6G7VAN1"/>
<dbReference type="InterPro" id="IPR050074">
    <property type="entry name" value="DHO_dehydrogenase"/>
</dbReference>
<dbReference type="GO" id="GO:0006207">
    <property type="term" value="P:'de novo' pyrimidine nucleobase biosynthetic process"/>
    <property type="evidence" value="ECO:0007669"/>
    <property type="project" value="TreeGrafter"/>
</dbReference>
<evidence type="ECO:0000259" key="7">
    <source>
        <dbReference type="Pfam" id="PF01180"/>
    </source>
</evidence>
<dbReference type="CDD" id="cd04739">
    <property type="entry name" value="DHOD_like"/>
    <property type="match status" value="1"/>
</dbReference>
<keyword evidence="5" id="KW-0665">Pyrimidine biosynthesis</keyword>
<dbReference type="RefSeq" id="WP_166269383.1">
    <property type="nucleotide sequence ID" value="NZ_CP048029.1"/>
</dbReference>
<evidence type="ECO:0000256" key="3">
    <source>
        <dbReference type="ARBA" id="ARBA00022630"/>
    </source>
</evidence>
<evidence type="ECO:0000256" key="5">
    <source>
        <dbReference type="ARBA" id="ARBA00022975"/>
    </source>
</evidence>
<gene>
    <name evidence="8" type="ORF">GWK36_01240</name>
</gene>
<reference evidence="9" key="1">
    <citation type="submission" date="2020-01" db="EMBL/GenBank/DDBJ databases">
        <title>Caldichromatium gen. nov., sp. nov., a thermophilic purple sulfur bacterium member of the family Chromatiaceae isolated from Nakabusa hot spring, Japan.</title>
        <authorList>
            <person name="Saini M.K."/>
            <person name="Hanada S."/>
            <person name="Tank M."/>
        </authorList>
    </citation>
    <scope>NUCLEOTIDE SEQUENCE [LARGE SCALE GENOMIC DNA]</scope>
    <source>
        <strain evidence="9">No.7</strain>
    </source>
</reference>
<dbReference type="InterPro" id="IPR012135">
    <property type="entry name" value="Dihydroorotate_DH_1_2"/>
</dbReference>
<accession>A0A6G7VAN1</accession>
<organism evidence="8 9">
    <name type="scientific">Caldichromatium japonicum</name>
    <dbReference type="NCBI Taxonomy" id="2699430"/>
    <lineage>
        <taxon>Bacteria</taxon>
        <taxon>Pseudomonadati</taxon>
        <taxon>Pseudomonadota</taxon>
        <taxon>Gammaproteobacteria</taxon>
        <taxon>Chromatiales</taxon>
        <taxon>Chromatiaceae</taxon>
        <taxon>Caldichromatium</taxon>
    </lineage>
</organism>
<dbReference type="PIRSF" id="PIRSF000164">
    <property type="entry name" value="DHO_oxidase"/>
    <property type="match status" value="1"/>
</dbReference>
<dbReference type="InterPro" id="IPR005720">
    <property type="entry name" value="Dihydroorotate_DH_cat"/>
</dbReference>
<dbReference type="UniPathway" id="UPA00070"/>
<dbReference type="PANTHER" id="PTHR48109:SF3">
    <property type="entry name" value="SLL0744 PROTEIN"/>
    <property type="match status" value="1"/>
</dbReference>
<evidence type="ECO:0000256" key="1">
    <source>
        <dbReference type="ARBA" id="ARBA00001917"/>
    </source>
</evidence>
<keyword evidence="4" id="KW-0288">FMN</keyword>
<dbReference type="GO" id="GO:0005737">
    <property type="term" value="C:cytoplasm"/>
    <property type="evidence" value="ECO:0007669"/>
    <property type="project" value="InterPro"/>
</dbReference>
<evidence type="ECO:0000313" key="8">
    <source>
        <dbReference type="EMBL" id="QIK36847.1"/>
    </source>
</evidence>
<dbReference type="GO" id="GO:0004152">
    <property type="term" value="F:dihydroorotate dehydrogenase activity"/>
    <property type="evidence" value="ECO:0007669"/>
    <property type="project" value="InterPro"/>
</dbReference>
<dbReference type="Proteomes" id="UP000502699">
    <property type="component" value="Chromosome"/>
</dbReference>
<dbReference type="NCBIfam" id="NF005741">
    <property type="entry name" value="PRK07565.1"/>
    <property type="match status" value="1"/>
</dbReference>
<keyword evidence="3" id="KW-0285">Flavoprotein</keyword>
<keyword evidence="9" id="KW-1185">Reference proteome</keyword>
<dbReference type="Pfam" id="PF01180">
    <property type="entry name" value="DHO_dh"/>
    <property type="match status" value="1"/>
</dbReference>